<dbReference type="InterPro" id="IPR049450">
    <property type="entry name" value="ACOT8-like_C"/>
</dbReference>
<evidence type="ECO:0000313" key="4">
    <source>
        <dbReference type="Proteomes" id="UP001562065"/>
    </source>
</evidence>
<dbReference type="PANTHER" id="PTHR38110:SF1">
    <property type="entry name" value="THIOESTERASE DOMAIN-CONTAINING PROTEIN"/>
    <property type="match status" value="1"/>
</dbReference>
<dbReference type="RefSeq" id="WP_369455084.1">
    <property type="nucleotide sequence ID" value="NZ_JBGCUO010000001.1"/>
</dbReference>
<sequence length="256" mass="28017">MTFDEILATVQDDAVMIPDGWGQGRACFGGLVGAILYRRLRQAVPDRPVRNVMVSFVGPVAPGPATLSAEVLRSGKSVTQAMCRLEQDGATQAVMLVSFGLPRESDVSVVPPPAPAMKAPADTFPMPRVKGLVPDFTLNFDVHWAHGDVPYSRSQRGEIGGWIRFHTPRAQQDEEGVLALIDAWPPAVMPMYSRPGPSSSLTWSVEFRKPVVDSEWWQYQATTDAAADGYCNIEARFWDGEGDLVAISRQVVTIFV</sequence>
<dbReference type="EMBL" id="JBGCUO010000001">
    <property type="protein sequence ID" value="MEY1661835.1"/>
    <property type="molecule type" value="Genomic_DNA"/>
</dbReference>
<reference evidence="3 4" key="1">
    <citation type="submission" date="2024-07" db="EMBL/GenBank/DDBJ databases">
        <authorList>
            <person name="Ren Q."/>
        </authorList>
    </citation>
    <scope>NUCLEOTIDE SEQUENCE [LARGE SCALE GENOMIC DNA]</scope>
    <source>
        <strain evidence="3 4">REN37</strain>
    </source>
</reference>
<dbReference type="Pfam" id="PF13622">
    <property type="entry name" value="4HBT_3"/>
    <property type="match status" value="1"/>
</dbReference>
<gene>
    <name evidence="3" type="ORF">AB5I84_06695</name>
</gene>
<dbReference type="Pfam" id="PF20789">
    <property type="entry name" value="4HBT_3C"/>
    <property type="match status" value="1"/>
</dbReference>
<dbReference type="Proteomes" id="UP001562065">
    <property type="component" value="Unassembled WGS sequence"/>
</dbReference>
<organism evidence="3 4">
    <name type="scientific">Isoalcanivorax beigongshangi</name>
    <dbReference type="NCBI Taxonomy" id="3238810"/>
    <lineage>
        <taxon>Bacteria</taxon>
        <taxon>Pseudomonadati</taxon>
        <taxon>Pseudomonadota</taxon>
        <taxon>Gammaproteobacteria</taxon>
        <taxon>Oceanospirillales</taxon>
        <taxon>Alcanivoracaceae</taxon>
        <taxon>Isoalcanivorax</taxon>
    </lineage>
</organism>
<protein>
    <submittedName>
        <fullName evidence="3">Thioesterase family protein</fullName>
    </submittedName>
</protein>
<evidence type="ECO:0000259" key="1">
    <source>
        <dbReference type="Pfam" id="PF13622"/>
    </source>
</evidence>
<proteinExistence type="predicted"/>
<accession>A0ABV4AG72</accession>
<dbReference type="SUPFAM" id="SSF54637">
    <property type="entry name" value="Thioesterase/thiol ester dehydrase-isomerase"/>
    <property type="match status" value="2"/>
</dbReference>
<evidence type="ECO:0000313" key="3">
    <source>
        <dbReference type="EMBL" id="MEY1661835.1"/>
    </source>
</evidence>
<feature type="domain" description="Acyl-CoA thioesterase-like N-terminal HotDog" evidence="1">
    <location>
        <begin position="17"/>
        <end position="100"/>
    </location>
</feature>
<keyword evidence="4" id="KW-1185">Reference proteome</keyword>
<feature type="domain" description="Acyl-CoA thioesterase-like C-terminal" evidence="2">
    <location>
        <begin position="125"/>
        <end position="253"/>
    </location>
</feature>
<dbReference type="InterPro" id="IPR049449">
    <property type="entry name" value="TesB_ACOT8-like_N"/>
</dbReference>
<evidence type="ECO:0000259" key="2">
    <source>
        <dbReference type="Pfam" id="PF20789"/>
    </source>
</evidence>
<dbReference type="InterPro" id="IPR052389">
    <property type="entry name" value="Sec_Metab_Biosynth-Assoc"/>
</dbReference>
<dbReference type="PANTHER" id="PTHR38110">
    <property type="entry name" value="CHROMOSOME 23, WHOLE GENOME SHOTGUN SEQUENCE"/>
    <property type="match status" value="1"/>
</dbReference>
<dbReference type="Gene3D" id="2.40.160.210">
    <property type="entry name" value="Acyl-CoA thioesterase, double hotdog domain"/>
    <property type="match status" value="1"/>
</dbReference>
<name>A0ABV4AG72_9GAMM</name>
<dbReference type="InterPro" id="IPR029069">
    <property type="entry name" value="HotDog_dom_sf"/>
</dbReference>
<comment type="caution">
    <text evidence="3">The sequence shown here is derived from an EMBL/GenBank/DDBJ whole genome shotgun (WGS) entry which is preliminary data.</text>
</comment>
<dbReference type="InterPro" id="IPR042171">
    <property type="entry name" value="Acyl-CoA_hotdog"/>
</dbReference>